<sequence>MSTEQREEVLSWLQTKAYWKLGELEYKLAFEYDVTYESKRSYYELFD</sequence>
<dbReference type="Proteomes" id="UP000623440">
    <property type="component" value="Unassembled WGS sequence"/>
</dbReference>
<proteinExistence type="predicted"/>
<feature type="non-terminal residue" evidence="1">
    <location>
        <position position="47"/>
    </location>
</feature>
<gene>
    <name evidence="1" type="ORF">H6G97_33340</name>
</gene>
<accession>A0ABR8DY34</accession>
<dbReference type="EMBL" id="JACJSI010000138">
    <property type="protein sequence ID" value="MBD2534154.1"/>
    <property type="molecule type" value="Genomic_DNA"/>
</dbReference>
<evidence type="ECO:0000313" key="2">
    <source>
        <dbReference type="Proteomes" id="UP000623440"/>
    </source>
</evidence>
<keyword evidence="2" id="KW-1185">Reference proteome</keyword>
<evidence type="ECO:0000313" key="1">
    <source>
        <dbReference type="EMBL" id="MBD2534154.1"/>
    </source>
</evidence>
<protein>
    <submittedName>
        <fullName evidence="1">IS630 family transposase</fullName>
    </submittedName>
</protein>
<name>A0ABR8DY34_9NOSO</name>
<comment type="caution">
    <text evidence="1">The sequence shown here is derived from an EMBL/GenBank/DDBJ whole genome shotgun (WGS) entry which is preliminary data.</text>
</comment>
<organism evidence="1 2">
    <name type="scientific">Nostoc flagelliforme FACHB-838</name>
    <dbReference type="NCBI Taxonomy" id="2692904"/>
    <lineage>
        <taxon>Bacteria</taxon>
        <taxon>Bacillati</taxon>
        <taxon>Cyanobacteriota</taxon>
        <taxon>Cyanophyceae</taxon>
        <taxon>Nostocales</taxon>
        <taxon>Nostocaceae</taxon>
        <taxon>Nostoc</taxon>
    </lineage>
</organism>
<reference evidence="1 2" key="1">
    <citation type="journal article" date="2020" name="ISME J.">
        <title>Comparative genomics reveals insights into cyanobacterial evolution and habitat adaptation.</title>
        <authorList>
            <person name="Chen M.Y."/>
            <person name="Teng W.K."/>
            <person name="Zhao L."/>
            <person name="Hu C.X."/>
            <person name="Zhou Y.K."/>
            <person name="Han B.P."/>
            <person name="Song L.R."/>
            <person name="Shu W.S."/>
        </authorList>
    </citation>
    <scope>NUCLEOTIDE SEQUENCE [LARGE SCALE GENOMIC DNA]</scope>
    <source>
        <strain evidence="1 2">FACHB-838</strain>
    </source>
</reference>